<evidence type="ECO:0000313" key="2">
    <source>
        <dbReference type="Proteomes" id="UP000752172"/>
    </source>
</evidence>
<dbReference type="Pfam" id="PF13450">
    <property type="entry name" value="NAD_binding_8"/>
    <property type="match status" value="1"/>
</dbReference>
<reference evidence="1" key="2">
    <citation type="submission" date="2021-09" db="EMBL/GenBank/DDBJ databases">
        <authorList>
            <person name="Gilroy R."/>
        </authorList>
    </citation>
    <scope>NUCLEOTIDE SEQUENCE</scope>
    <source>
        <strain evidence="1">ChiSjej2B20-17149</strain>
    </source>
</reference>
<organism evidence="1 2">
    <name type="scientific">Pseudomonas lactis</name>
    <dbReference type="NCBI Taxonomy" id="1615674"/>
    <lineage>
        <taxon>Bacteria</taxon>
        <taxon>Pseudomonadati</taxon>
        <taxon>Pseudomonadota</taxon>
        <taxon>Gammaproteobacteria</taxon>
        <taxon>Pseudomonadales</taxon>
        <taxon>Pseudomonadaceae</taxon>
        <taxon>Pseudomonas</taxon>
    </lineage>
</organism>
<dbReference type="Gene3D" id="3.50.50.60">
    <property type="entry name" value="FAD/NAD(P)-binding domain"/>
    <property type="match status" value="1"/>
</dbReference>
<reference evidence="1" key="1">
    <citation type="journal article" date="2021" name="PeerJ">
        <title>Extensive microbial diversity within the chicken gut microbiome revealed by metagenomics and culture.</title>
        <authorList>
            <person name="Gilroy R."/>
            <person name="Ravi A."/>
            <person name="Getino M."/>
            <person name="Pursley I."/>
            <person name="Horton D.L."/>
            <person name="Alikhan N.F."/>
            <person name="Baker D."/>
            <person name="Gharbi K."/>
            <person name="Hall N."/>
            <person name="Watson M."/>
            <person name="Adriaenssens E.M."/>
            <person name="Foster-Nyarko E."/>
            <person name="Jarju S."/>
            <person name="Secka A."/>
            <person name="Antonio M."/>
            <person name="Oren A."/>
            <person name="Chaudhuri R.R."/>
            <person name="La Ragione R."/>
            <person name="Hildebrand F."/>
            <person name="Pallen M.J."/>
        </authorList>
    </citation>
    <scope>NUCLEOTIDE SEQUENCE</scope>
    <source>
        <strain evidence="1">ChiSjej2B20-17149</strain>
    </source>
</reference>
<proteinExistence type="predicted"/>
<dbReference type="RefSeq" id="WP_256662400.1">
    <property type="nucleotide sequence ID" value="NZ_DYTS01000501.1"/>
</dbReference>
<dbReference type="AlphaFoldDB" id="A0A921TAW0"/>
<dbReference type="EMBL" id="DYTS01000501">
    <property type="protein sequence ID" value="HJH22876.1"/>
    <property type="molecule type" value="Genomic_DNA"/>
</dbReference>
<gene>
    <name evidence="1" type="ORF">K8W20_29780</name>
</gene>
<dbReference type="Proteomes" id="UP000752172">
    <property type="component" value="Unassembled WGS sequence"/>
</dbReference>
<protein>
    <submittedName>
        <fullName evidence="1">NAD(P)-binding protein</fullName>
    </submittedName>
</protein>
<dbReference type="SUPFAM" id="SSF51905">
    <property type="entry name" value="FAD/NAD(P)-binding domain"/>
    <property type="match status" value="1"/>
</dbReference>
<evidence type="ECO:0000313" key="1">
    <source>
        <dbReference type="EMBL" id="HJH22876.1"/>
    </source>
</evidence>
<dbReference type="InterPro" id="IPR036188">
    <property type="entry name" value="FAD/NAD-bd_sf"/>
</dbReference>
<sequence length="44" mass="4845">MKNSIGIVGAGTAGLHLGLFLRQHDIDVTVFTDRKPEEYGRCDL</sequence>
<accession>A0A921TAW0</accession>
<name>A0A921TAW0_9PSED</name>
<comment type="caution">
    <text evidence="1">The sequence shown here is derived from an EMBL/GenBank/DDBJ whole genome shotgun (WGS) entry which is preliminary data.</text>
</comment>